<dbReference type="OrthoDB" id="8891963at2759"/>
<dbReference type="GO" id="GO:0033925">
    <property type="term" value="F:mannosyl-glycoprotein endo-beta-N-acetylglucosaminidase activity"/>
    <property type="evidence" value="ECO:0007669"/>
    <property type="project" value="UniProtKB-EC"/>
</dbReference>
<feature type="domain" description="Cytosolic endo-beta-N-acetylglucosaminidase TIM barrel" evidence="1">
    <location>
        <begin position="322"/>
        <end position="445"/>
    </location>
</feature>
<dbReference type="PANTHER" id="PTHR13246:SF1">
    <property type="entry name" value="CYTOSOLIC ENDO-BETA-N-ACETYLGLUCOSAMINIDASE"/>
    <property type="match status" value="1"/>
</dbReference>
<dbReference type="EMBL" id="RJVU01047059">
    <property type="protein sequence ID" value="ROL44042.1"/>
    <property type="molecule type" value="Genomic_DNA"/>
</dbReference>
<dbReference type="AlphaFoldDB" id="A0A3N0YCU4"/>
<comment type="caution">
    <text evidence="2">The sequence shown here is derived from an EMBL/GenBank/DDBJ whole genome shotgun (WGS) entry which is preliminary data.</text>
</comment>
<dbReference type="Pfam" id="PF03644">
    <property type="entry name" value="Glyco_hydro_85"/>
    <property type="match status" value="1"/>
</dbReference>
<evidence type="ECO:0000313" key="3">
    <source>
        <dbReference type="Proteomes" id="UP000281406"/>
    </source>
</evidence>
<protein>
    <submittedName>
        <fullName evidence="2">Cytosolic endo-beta-N-acetylglucosaminidase</fullName>
    </submittedName>
</protein>
<dbReference type="GO" id="GO:0005829">
    <property type="term" value="C:cytosol"/>
    <property type="evidence" value="ECO:0007669"/>
    <property type="project" value="UniProtKB-SubCell"/>
</dbReference>
<dbReference type="Proteomes" id="UP000281406">
    <property type="component" value="Unassembled WGS sequence"/>
</dbReference>
<evidence type="ECO:0000259" key="1">
    <source>
        <dbReference type="Pfam" id="PF03644"/>
    </source>
</evidence>
<gene>
    <name evidence="2" type="ORF">DPX16_6487</name>
</gene>
<keyword evidence="3" id="KW-1185">Reference proteome</keyword>
<reference evidence="2 3" key="1">
    <citation type="submission" date="2018-10" db="EMBL/GenBank/DDBJ databases">
        <title>Genome assembly for a Yunnan-Guizhou Plateau 3E fish, Anabarilius grahami (Regan), and its evolutionary and genetic applications.</title>
        <authorList>
            <person name="Jiang W."/>
        </authorList>
    </citation>
    <scope>NUCLEOTIDE SEQUENCE [LARGE SCALE GENOMIC DNA]</scope>
    <source>
        <strain evidence="2">AG-KIZ</strain>
        <tissue evidence="2">Muscle</tissue>
    </source>
</reference>
<dbReference type="InterPro" id="IPR005201">
    <property type="entry name" value="TIM_ENGase"/>
</dbReference>
<proteinExistence type="predicted"/>
<evidence type="ECO:0000313" key="2">
    <source>
        <dbReference type="EMBL" id="ROL44042.1"/>
    </source>
</evidence>
<dbReference type="Gene3D" id="3.20.20.80">
    <property type="entry name" value="Glycosidases"/>
    <property type="match status" value="1"/>
</dbReference>
<organism evidence="2 3">
    <name type="scientific">Anabarilius grahami</name>
    <name type="common">Kanglang fish</name>
    <name type="synonym">Barilius grahami</name>
    <dbReference type="NCBI Taxonomy" id="495550"/>
    <lineage>
        <taxon>Eukaryota</taxon>
        <taxon>Metazoa</taxon>
        <taxon>Chordata</taxon>
        <taxon>Craniata</taxon>
        <taxon>Vertebrata</taxon>
        <taxon>Euteleostomi</taxon>
        <taxon>Actinopterygii</taxon>
        <taxon>Neopterygii</taxon>
        <taxon>Teleostei</taxon>
        <taxon>Ostariophysi</taxon>
        <taxon>Cypriniformes</taxon>
        <taxon>Xenocyprididae</taxon>
        <taxon>Xenocypridinae</taxon>
        <taxon>Xenocypridinae incertae sedis</taxon>
        <taxon>Anabarilius</taxon>
    </lineage>
</organism>
<name>A0A3N0YCU4_ANAGA</name>
<dbReference type="InterPro" id="IPR032979">
    <property type="entry name" value="ENGase"/>
</dbReference>
<sequence>MAENNEPVSFTTLAIVMKHIDPNMKLSEAQIWASELHKCISDMQNRKYSSLLEFSDEEALGCGLSCPGTAKEKIQAVIDYRKSHPLPSHSYLSDSDCTSPYRIVNELLEAIKGKYMFCAQGVNSRKEYYAMQLKKAVTIRGVFYEVDGDFRVSEDPALLKEFQKGKINGQCYTEFQGTPKYCWSRDGKPPAHPLFIVAQLYWSNSPRNLNYQLEEVTDKEALTLLYDEMPALEEKGKTDPTFKTYTWFLNKPSNAVTDFPELKDYSEGQTFSEDYLCPSTEPLKTEGFSYEWSREVHETSHKDFTLIYRARPTLERVPQVITEENRIRFDYWQYIKEFVVFGGSHREGTVLAPDPTWIDQAHRNGVGIFGTVFLPPLEFGGNVNDIEELAKPENLQKLVDIAHRLNFEGWFLNVESFENYNEPRLKTLKHTIKEMDLRGKEIIWYLPDKSDDFDPKSKGVKMTCDEKINNAAPAFKEEKEKLYLDFSQLIELFFFDQAPRNYHMFVDEPFWKNTLKQTRYLVDPVRFRHAQNCLWQFFLGENGLERKPTGPWYGIAKYAKQRI</sequence>
<accession>A0A3N0YCU4</accession>
<dbReference type="PANTHER" id="PTHR13246">
    <property type="entry name" value="ENDO BETA N-ACETYLGLUCOSAMINIDASE"/>
    <property type="match status" value="1"/>
</dbReference>